<comment type="subcellular location">
    <subcellularLocation>
        <location evidence="1">Periplasm</location>
    </subcellularLocation>
</comment>
<gene>
    <name evidence="4" type="ORF">FHY64_00320</name>
</gene>
<comment type="similarity">
    <text evidence="2">Belongs to the bacterial solute-binding protein 1 family.</text>
</comment>
<dbReference type="Pfam" id="PF01547">
    <property type="entry name" value="SBP_bac_1"/>
    <property type="match status" value="1"/>
</dbReference>
<dbReference type="PANTHER" id="PTHR43649">
    <property type="entry name" value="ARABINOSE-BINDING PROTEIN-RELATED"/>
    <property type="match status" value="1"/>
</dbReference>
<feature type="signal peptide" evidence="3">
    <location>
        <begin position="1"/>
        <end position="29"/>
    </location>
</feature>
<keyword evidence="3" id="KW-0732">Signal</keyword>
<dbReference type="RefSeq" id="WP_140192464.1">
    <property type="nucleotide sequence ID" value="NZ_CP065915.1"/>
</dbReference>
<reference evidence="4 5" key="1">
    <citation type="submission" date="2019-06" db="EMBL/GenBank/DDBJ databases">
        <title>Genome of new Rhodobacteraceae sp. SM1903.</title>
        <authorList>
            <person name="Ren X."/>
        </authorList>
    </citation>
    <scope>NUCLEOTIDE SEQUENCE [LARGE SCALE GENOMIC DNA]</scope>
    <source>
        <strain evidence="4 5">SM1903</strain>
    </source>
</reference>
<proteinExistence type="inferred from homology"/>
<name>A0A5C5GCB2_9RHOB</name>
<dbReference type="EMBL" id="VFFF01000001">
    <property type="protein sequence ID" value="TNY31784.1"/>
    <property type="molecule type" value="Genomic_DNA"/>
</dbReference>
<dbReference type="GO" id="GO:0042597">
    <property type="term" value="C:periplasmic space"/>
    <property type="evidence" value="ECO:0007669"/>
    <property type="project" value="UniProtKB-SubCell"/>
</dbReference>
<keyword evidence="5" id="KW-1185">Reference proteome</keyword>
<feature type="chain" id="PRO_5023042754" evidence="3">
    <location>
        <begin position="30"/>
        <end position="416"/>
    </location>
</feature>
<dbReference type="InterPro" id="IPR006059">
    <property type="entry name" value="SBP"/>
</dbReference>
<sequence>MTRRHFSRRGALKLGAGLTASALATPAFAQSRSLRIINDTNAGEERDGFIEVVEGFQEESGVEVDLSFIDHEAHKTAIRNYLVADAPDICFWFSGNRMRTFVERDLFLDITDFVQEQGYPDVLGGVISAVTINDRQWGLPLNGTLWGNWYLSNVFDEMGLTPPEDWDGMMAFVDQTKGMGLVPMTLGTKELWPAAGLFDQFSLRTVGLETHMALMNGEIAYTDPQLAPIFEHWEEMINAGAFLENHTSFTWQEAAALLGRREAAMINLGPFVNSAIPDADKKFLTYTPFPKIADIPRFEDFSTDSVHIPARAENPEVAKEFLEYYYRPENLMKTIGPAGAVPPRNDVPAGDNPLVNQAVEALRSVEGTAQYYDRDTNPDMAQAGLNGFQEFMVRPERRDQILQRLEQTRQRIYGDI</sequence>
<dbReference type="AlphaFoldDB" id="A0A5C5GCB2"/>
<dbReference type="Gene3D" id="3.40.190.10">
    <property type="entry name" value="Periplasmic binding protein-like II"/>
    <property type="match status" value="2"/>
</dbReference>
<dbReference type="OrthoDB" id="2509690at2"/>
<evidence type="ECO:0000313" key="4">
    <source>
        <dbReference type="EMBL" id="TNY31784.1"/>
    </source>
</evidence>
<dbReference type="Proteomes" id="UP000314011">
    <property type="component" value="Unassembled WGS sequence"/>
</dbReference>
<dbReference type="PROSITE" id="PS51318">
    <property type="entry name" value="TAT"/>
    <property type="match status" value="1"/>
</dbReference>
<comment type="caution">
    <text evidence="4">The sequence shown here is derived from an EMBL/GenBank/DDBJ whole genome shotgun (WGS) entry which is preliminary data.</text>
</comment>
<evidence type="ECO:0000313" key="5">
    <source>
        <dbReference type="Proteomes" id="UP000314011"/>
    </source>
</evidence>
<evidence type="ECO:0000256" key="3">
    <source>
        <dbReference type="SAM" id="SignalP"/>
    </source>
</evidence>
<evidence type="ECO:0000256" key="2">
    <source>
        <dbReference type="ARBA" id="ARBA00008520"/>
    </source>
</evidence>
<organism evidence="4 5">
    <name type="scientific">Pelagovum pacificum</name>
    <dbReference type="NCBI Taxonomy" id="2588711"/>
    <lineage>
        <taxon>Bacteria</taxon>
        <taxon>Pseudomonadati</taxon>
        <taxon>Pseudomonadota</taxon>
        <taxon>Alphaproteobacteria</taxon>
        <taxon>Rhodobacterales</taxon>
        <taxon>Paracoccaceae</taxon>
        <taxon>Pelagovum</taxon>
    </lineage>
</organism>
<evidence type="ECO:0000256" key="1">
    <source>
        <dbReference type="ARBA" id="ARBA00004418"/>
    </source>
</evidence>
<dbReference type="InterPro" id="IPR050490">
    <property type="entry name" value="Bact_solute-bd_prot1"/>
</dbReference>
<dbReference type="SUPFAM" id="SSF53850">
    <property type="entry name" value="Periplasmic binding protein-like II"/>
    <property type="match status" value="1"/>
</dbReference>
<protein>
    <submittedName>
        <fullName evidence="4">Carbohydrate ABC transporter substrate-binding protein</fullName>
    </submittedName>
</protein>
<dbReference type="PANTHER" id="PTHR43649:SF12">
    <property type="entry name" value="DIACETYLCHITOBIOSE BINDING PROTEIN DASA"/>
    <property type="match status" value="1"/>
</dbReference>
<accession>A0A5C5GCB2</accession>
<dbReference type="InterPro" id="IPR006311">
    <property type="entry name" value="TAT_signal"/>
</dbReference>